<evidence type="ECO:0000256" key="4">
    <source>
        <dbReference type="ARBA" id="ARBA00022452"/>
    </source>
</evidence>
<evidence type="ECO:0000256" key="7">
    <source>
        <dbReference type="ARBA" id="ARBA00023136"/>
    </source>
</evidence>
<evidence type="ECO:0000313" key="15">
    <source>
        <dbReference type="EMBL" id="GJD49718.1"/>
    </source>
</evidence>
<proteinExistence type="inferred from homology"/>
<feature type="chain" id="PRO_5046736164" evidence="12">
    <location>
        <begin position="32"/>
        <end position="721"/>
    </location>
</feature>
<dbReference type="InterPro" id="IPR010105">
    <property type="entry name" value="TonB_sidphr_rcpt"/>
</dbReference>
<reference evidence="15" key="1">
    <citation type="journal article" date="2021" name="Front. Microbiol.">
        <title>Comprehensive Comparative Genomics and Phenotyping of Methylobacterium Species.</title>
        <authorList>
            <person name="Alessa O."/>
            <person name="Ogura Y."/>
            <person name="Fujitani Y."/>
            <person name="Takami H."/>
            <person name="Hayashi T."/>
            <person name="Sahin N."/>
            <person name="Tani A."/>
        </authorList>
    </citation>
    <scope>NUCLEOTIDE SEQUENCE</scope>
    <source>
        <strain evidence="15">KCTC 52305</strain>
    </source>
</reference>
<keyword evidence="9 10" id="KW-0998">Cell outer membrane</keyword>
<evidence type="ECO:0000256" key="6">
    <source>
        <dbReference type="ARBA" id="ARBA00023077"/>
    </source>
</evidence>
<comment type="subcellular location">
    <subcellularLocation>
        <location evidence="1 10">Cell outer membrane</location>
        <topology evidence="1 10">Multi-pass membrane protein</topology>
    </subcellularLocation>
</comment>
<evidence type="ECO:0000259" key="13">
    <source>
        <dbReference type="Pfam" id="PF00593"/>
    </source>
</evidence>
<dbReference type="NCBIfam" id="TIGR01783">
    <property type="entry name" value="TonB-siderophor"/>
    <property type="match status" value="1"/>
</dbReference>
<evidence type="ECO:0000256" key="2">
    <source>
        <dbReference type="ARBA" id="ARBA00009810"/>
    </source>
</evidence>
<feature type="domain" description="TonB-dependent receptor plug" evidence="14">
    <location>
        <begin position="83"/>
        <end position="179"/>
    </location>
</feature>
<accession>A0ABQ4QWH5</accession>
<gene>
    <name evidence="15" type="primary">fcuA</name>
    <name evidence="15" type="ORF">OPKNFCMD_2451</name>
</gene>
<feature type="domain" description="TonB-dependent receptor-like beta-barrel" evidence="13">
    <location>
        <begin position="272"/>
        <end position="691"/>
    </location>
</feature>
<dbReference type="PROSITE" id="PS52016">
    <property type="entry name" value="TONB_DEPENDENT_REC_3"/>
    <property type="match status" value="1"/>
</dbReference>
<dbReference type="Gene3D" id="2.40.170.20">
    <property type="entry name" value="TonB-dependent receptor, beta-barrel domain"/>
    <property type="match status" value="1"/>
</dbReference>
<name>A0ABQ4QWH5_9HYPH</name>
<evidence type="ECO:0000256" key="11">
    <source>
        <dbReference type="RuleBase" id="RU003357"/>
    </source>
</evidence>
<reference evidence="15" key="2">
    <citation type="submission" date="2021-08" db="EMBL/GenBank/DDBJ databases">
        <authorList>
            <person name="Tani A."/>
            <person name="Ola A."/>
            <person name="Ogura Y."/>
            <person name="Katsura K."/>
            <person name="Hayashi T."/>
        </authorList>
    </citation>
    <scope>NUCLEOTIDE SEQUENCE</scope>
    <source>
        <strain evidence="15">KCTC 52305</strain>
    </source>
</reference>
<dbReference type="Gene3D" id="2.170.130.10">
    <property type="entry name" value="TonB-dependent receptor, plug domain"/>
    <property type="match status" value="1"/>
</dbReference>
<evidence type="ECO:0000256" key="1">
    <source>
        <dbReference type="ARBA" id="ARBA00004571"/>
    </source>
</evidence>
<keyword evidence="7 10" id="KW-0472">Membrane</keyword>
<dbReference type="InterPro" id="IPR012910">
    <property type="entry name" value="Plug_dom"/>
</dbReference>
<keyword evidence="12" id="KW-0732">Signal</keyword>
<comment type="caution">
    <text evidence="15">The sequence shown here is derived from an EMBL/GenBank/DDBJ whole genome shotgun (WGS) entry which is preliminary data.</text>
</comment>
<dbReference type="SUPFAM" id="SSF56935">
    <property type="entry name" value="Porins"/>
    <property type="match status" value="1"/>
</dbReference>
<evidence type="ECO:0000256" key="5">
    <source>
        <dbReference type="ARBA" id="ARBA00022692"/>
    </source>
</evidence>
<protein>
    <submittedName>
        <fullName evidence="15">Ferrichrome receptor FcuA</fullName>
    </submittedName>
</protein>
<evidence type="ECO:0000256" key="10">
    <source>
        <dbReference type="PROSITE-ProRule" id="PRU01360"/>
    </source>
</evidence>
<evidence type="ECO:0000313" key="16">
    <source>
        <dbReference type="Proteomes" id="UP001055167"/>
    </source>
</evidence>
<dbReference type="PANTHER" id="PTHR32552">
    <property type="entry name" value="FERRICHROME IRON RECEPTOR-RELATED"/>
    <property type="match status" value="1"/>
</dbReference>
<feature type="signal peptide" evidence="12">
    <location>
        <begin position="1"/>
        <end position="31"/>
    </location>
</feature>
<keyword evidence="4 10" id="KW-1134">Transmembrane beta strand</keyword>
<keyword evidence="6 11" id="KW-0798">TonB box</keyword>
<dbReference type="InterPro" id="IPR036942">
    <property type="entry name" value="Beta-barrel_TonB_sf"/>
</dbReference>
<dbReference type="InterPro" id="IPR037066">
    <property type="entry name" value="Plug_dom_sf"/>
</dbReference>
<evidence type="ECO:0000256" key="12">
    <source>
        <dbReference type="SAM" id="SignalP"/>
    </source>
</evidence>
<keyword evidence="8 15" id="KW-0675">Receptor</keyword>
<organism evidence="15 16">
    <name type="scientific">Methylobacterium crusticola</name>
    <dbReference type="NCBI Taxonomy" id="1697972"/>
    <lineage>
        <taxon>Bacteria</taxon>
        <taxon>Pseudomonadati</taxon>
        <taxon>Pseudomonadota</taxon>
        <taxon>Alphaproteobacteria</taxon>
        <taxon>Hyphomicrobiales</taxon>
        <taxon>Methylobacteriaceae</taxon>
        <taxon>Methylobacterium</taxon>
    </lineage>
</organism>
<dbReference type="CDD" id="cd01347">
    <property type="entry name" value="ligand_gated_channel"/>
    <property type="match status" value="1"/>
</dbReference>
<dbReference type="PANTHER" id="PTHR32552:SF82">
    <property type="entry name" value="FCUA PROTEIN"/>
    <property type="match status" value="1"/>
</dbReference>
<keyword evidence="5 10" id="KW-0812">Transmembrane</keyword>
<sequence>MRADCSLHRQLQPAACLGVLVLLASSVAPRAQETIALDTITVGGQRPVSTPVGLDAYRTPGDAPGGLTRAVTSGGILGSKRVVDTPFSVTGFTDKLIRDQQAQVATDILRNDASVTVQNTLGSFADQLYIRGFEVALTDRLYDGAQVGYLNKFALEGIQRIEVLKGSSAVLFGVSTSQGIGGIINFVPKRALPFDYTSVTASYVAPGYVGTNVDVSRRGGERDEFGLRFNGAFNDGTLYSGTSLRHELAQINLDYAPSDRVRLYADFVYAANFNDRDQLPFTLLPGVPVPRAIRADRNYAQRWNYTDNPGSLGYVRAEVDLSDAWTLSAHYRHSFFGNNYFAVIPTIGDATGHYSLFPFRINSHIEGDGGQLNLRGRFDTGFLRHEASVGVDVENDRIFTSTPAFGEPLASSLFNPVYYPRPDLQTGSARLSNDTLVRTGYATDLITLPGGAVQILGGVRYVDILSANVDTALGTSTARTSQDRAVPLAALLLHPTPDTLLYASYAQGFQRGSIAPANAVNANAALPPIPSEQVEAGAKAEFAGLIATVAAFRIERSLEYVDAATQRFVQSGLQVHSGLEASLAGEVSPGVRLLASVMALDPVAQRTGDPLTDGRVPIGVPRFQSSLYGEVDLPFERGLTLTGGLYYVGSQYVDLLNTQRIPAWARVDLGLRYRRQLDPTTLATLRLGVENAADHRYYASAASGLGLGAPRTFKVALQVEW</sequence>
<comment type="similarity">
    <text evidence="2 10 11">Belongs to the TonB-dependent receptor family.</text>
</comment>
<dbReference type="Pfam" id="PF07715">
    <property type="entry name" value="Plug"/>
    <property type="match status" value="1"/>
</dbReference>
<evidence type="ECO:0000256" key="9">
    <source>
        <dbReference type="ARBA" id="ARBA00023237"/>
    </source>
</evidence>
<keyword evidence="16" id="KW-1185">Reference proteome</keyword>
<dbReference type="InterPro" id="IPR039426">
    <property type="entry name" value="TonB-dep_rcpt-like"/>
</dbReference>
<dbReference type="EMBL" id="BPQH01000007">
    <property type="protein sequence ID" value="GJD49718.1"/>
    <property type="molecule type" value="Genomic_DNA"/>
</dbReference>
<dbReference type="Proteomes" id="UP001055167">
    <property type="component" value="Unassembled WGS sequence"/>
</dbReference>
<evidence type="ECO:0000256" key="3">
    <source>
        <dbReference type="ARBA" id="ARBA00022448"/>
    </source>
</evidence>
<keyword evidence="3 10" id="KW-0813">Transport</keyword>
<evidence type="ECO:0000256" key="8">
    <source>
        <dbReference type="ARBA" id="ARBA00023170"/>
    </source>
</evidence>
<dbReference type="InterPro" id="IPR000531">
    <property type="entry name" value="Beta-barrel_TonB"/>
</dbReference>
<dbReference type="Pfam" id="PF00593">
    <property type="entry name" value="TonB_dep_Rec_b-barrel"/>
    <property type="match status" value="1"/>
</dbReference>
<evidence type="ECO:0000259" key="14">
    <source>
        <dbReference type="Pfam" id="PF07715"/>
    </source>
</evidence>